<proteinExistence type="predicted"/>
<dbReference type="EMBL" id="JANHOG010000276">
    <property type="protein sequence ID" value="KAJ3556037.1"/>
    <property type="molecule type" value="Genomic_DNA"/>
</dbReference>
<organism evidence="1 2">
    <name type="scientific">Phlebia brevispora</name>
    <dbReference type="NCBI Taxonomy" id="194682"/>
    <lineage>
        <taxon>Eukaryota</taxon>
        <taxon>Fungi</taxon>
        <taxon>Dikarya</taxon>
        <taxon>Basidiomycota</taxon>
        <taxon>Agaricomycotina</taxon>
        <taxon>Agaricomycetes</taxon>
        <taxon>Polyporales</taxon>
        <taxon>Meruliaceae</taxon>
        <taxon>Phlebia</taxon>
    </lineage>
</organism>
<sequence length="149" mass="16005">MLHVYVAAALAINAVTVGSLIIAVLLLVSAGLLGVCNSLTKDLHMWGRRVYVTRREGPYKRRSAMVKALVKELKAPQQVEPASLTMKWVTKMDLLTEEALHATLTESPSTDCNATPKVAPTHGSGSRSPSIDDKAAITPSVLEVPSYLP</sequence>
<evidence type="ECO:0000313" key="1">
    <source>
        <dbReference type="EMBL" id="KAJ3556037.1"/>
    </source>
</evidence>
<reference evidence="1" key="1">
    <citation type="submission" date="2022-07" db="EMBL/GenBank/DDBJ databases">
        <title>Genome Sequence of Phlebia brevispora.</title>
        <authorList>
            <person name="Buettner E."/>
        </authorList>
    </citation>
    <scope>NUCLEOTIDE SEQUENCE</scope>
    <source>
        <strain evidence="1">MPL23</strain>
    </source>
</reference>
<name>A0ACC1T928_9APHY</name>
<evidence type="ECO:0000313" key="2">
    <source>
        <dbReference type="Proteomes" id="UP001148662"/>
    </source>
</evidence>
<keyword evidence="2" id="KW-1185">Reference proteome</keyword>
<comment type="caution">
    <text evidence="1">The sequence shown here is derived from an EMBL/GenBank/DDBJ whole genome shotgun (WGS) entry which is preliminary data.</text>
</comment>
<protein>
    <submittedName>
        <fullName evidence="1">Uncharacterized protein</fullName>
    </submittedName>
</protein>
<dbReference type="Proteomes" id="UP001148662">
    <property type="component" value="Unassembled WGS sequence"/>
</dbReference>
<accession>A0ACC1T928</accession>
<gene>
    <name evidence="1" type="ORF">NM688_g2245</name>
</gene>